<dbReference type="Pfam" id="PF20092">
    <property type="entry name" value="DUF6483"/>
    <property type="match status" value="1"/>
</dbReference>
<reference evidence="1" key="1">
    <citation type="submission" date="2019-08" db="EMBL/GenBank/DDBJ databases">
        <authorList>
            <person name="Kucharzyk K."/>
            <person name="Murdoch R.W."/>
            <person name="Higgins S."/>
            <person name="Loffler F."/>
        </authorList>
    </citation>
    <scope>NUCLEOTIDE SEQUENCE</scope>
</reference>
<proteinExistence type="predicted"/>
<dbReference type="AlphaFoldDB" id="A0A645DXR7"/>
<dbReference type="EMBL" id="VSSQ01040969">
    <property type="protein sequence ID" value="MPM94310.1"/>
    <property type="molecule type" value="Genomic_DNA"/>
</dbReference>
<sequence length="122" mass="14184">MYYEKDWVLRQINIIIQFVAKLVYKIDDIEYSPSGMPGLVSDKIYEKIKKLIGENKLNEAENELFEAMEARDGSFLLVALDFYQTLNRMTDKELVQCGFSRSEILDGLITVLNHLGVPYYSY</sequence>
<name>A0A645DXR7_9ZZZZ</name>
<comment type="caution">
    <text evidence="1">The sequence shown here is derived from an EMBL/GenBank/DDBJ whole genome shotgun (WGS) entry which is preliminary data.</text>
</comment>
<gene>
    <name evidence="1" type="ORF">SDC9_141456</name>
</gene>
<dbReference type="InterPro" id="IPR045507">
    <property type="entry name" value="DUF6483"/>
</dbReference>
<accession>A0A645DXR7</accession>
<organism evidence="1">
    <name type="scientific">bioreactor metagenome</name>
    <dbReference type="NCBI Taxonomy" id="1076179"/>
    <lineage>
        <taxon>unclassified sequences</taxon>
        <taxon>metagenomes</taxon>
        <taxon>ecological metagenomes</taxon>
    </lineage>
</organism>
<protein>
    <submittedName>
        <fullName evidence="1">Uncharacterized protein</fullName>
    </submittedName>
</protein>
<evidence type="ECO:0000313" key="1">
    <source>
        <dbReference type="EMBL" id="MPM94310.1"/>
    </source>
</evidence>